<dbReference type="PROSITE" id="PS01071">
    <property type="entry name" value="GRPE"/>
    <property type="match status" value="1"/>
</dbReference>
<dbReference type="Gene3D" id="2.30.22.10">
    <property type="entry name" value="Head domain of nucleotide exchange factor GrpE"/>
    <property type="match status" value="1"/>
</dbReference>
<comment type="caution">
    <text evidence="7">The sequence shown here is derived from an EMBL/GenBank/DDBJ whole genome shotgun (WGS) entry which is preliminary data.</text>
</comment>
<protein>
    <recommendedName>
        <fullName evidence="3 4">Protein GrpE</fullName>
    </recommendedName>
    <alternativeName>
        <fullName evidence="3">HSP-70 cofactor</fullName>
    </alternativeName>
</protein>
<dbReference type="AlphaFoldDB" id="A0A2M7B555"/>
<evidence type="ECO:0000256" key="3">
    <source>
        <dbReference type="HAMAP-Rule" id="MF_01151"/>
    </source>
</evidence>
<dbReference type="GO" id="GO:0051082">
    <property type="term" value="F:unfolded protein binding"/>
    <property type="evidence" value="ECO:0007669"/>
    <property type="project" value="TreeGrafter"/>
</dbReference>
<comment type="similarity">
    <text evidence="1 3 5">Belongs to the GrpE family.</text>
</comment>
<dbReference type="GO" id="GO:0000774">
    <property type="term" value="F:adenyl-nucleotide exchange factor activity"/>
    <property type="evidence" value="ECO:0007669"/>
    <property type="project" value="InterPro"/>
</dbReference>
<dbReference type="SUPFAM" id="SSF58014">
    <property type="entry name" value="Coiled-coil domain of nucleotide exchange factor GrpE"/>
    <property type="match status" value="1"/>
</dbReference>
<sequence>MAEEIQKNNEEKLKDKEEPAASEGGEPRPENNSGREEIDELSKCQKEREEYLDGWKRAKADLLNYKKDEAKKFEAVVKFANESLIKELINVLDSFDLALISLGNEGGAKTQKGLYLIRQQLEDALKQQGLERIAVSVGQQFNPALQEAIALVETEGPSDAIIEEVERGYLLNGRLIRPARVKISKN</sequence>
<evidence type="ECO:0000256" key="4">
    <source>
        <dbReference type="RuleBase" id="RU000639"/>
    </source>
</evidence>
<dbReference type="Pfam" id="PF01025">
    <property type="entry name" value="GrpE"/>
    <property type="match status" value="1"/>
</dbReference>
<dbReference type="GO" id="GO:0005737">
    <property type="term" value="C:cytoplasm"/>
    <property type="evidence" value="ECO:0007669"/>
    <property type="project" value="UniProtKB-SubCell"/>
</dbReference>
<dbReference type="EMBL" id="PEVJ01000059">
    <property type="protein sequence ID" value="PIU98251.1"/>
    <property type="molecule type" value="Genomic_DNA"/>
</dbReference>
<dbReference type="PRINTS" id="PR00773">
    <property type="entry name" value="GRPEPROTEIN"/>
</dbReference>
<reference evidence="8" key="1">
    <citation type="submission" date="2017-09" db="EMBL/GenBank/DDBJ databases">
        <title>Depth-based differentiation of microbial function through sediment-hosted aquifers and enrichment of novel symbionts in the deep terrestrial subsurface.</title>
        <authorList>
            <person name="Probst A.J."/>
            <person name="Ladd B."/>
            <person name="Jarett J.K."/>
            <person name="Geller-Mcgrath D.E."/>
            <person name="Sieber C.M.K."/>
            <person name="Emerson J.B."/>
            <person name="Anantharaman K."/>
            <person name="Thomas B.C."/>
            <person name="Malmstrom R."/>
            <person name="Stieglmeier M."/>
            <person name="Klingl A."/>
            <person name="Woyke T."/>
            <person name="Ryan C.M."/>
            <person name="Banfield J.F."/>
        </authorList>
    </citation>
    <scope>NUCLEOTIDE SEQUENCE [LARGE SCALE GENOMIC DNA]</scope>
</reference>
<dbReference type="CDD" id="cd00446">
    <property type="entry name" value="GrpE"/>
    <property type="match status" value="1"/>
</dbReference>
<organism evidence="7 8">
    <name type="scientific">Candidatus Wolfebacteria bacterium CG03_land_8_20_14_0_80_40_12</name>
    <dbReference type="NCBI Taxonomy" id="1975069"/>
    <lineage>
        <taxon>Bacteria</taxon>
        <taxon>Candidatus Wolfeibacteriota</taxon>
    </lineage>
</organism>
<evidence type="ECO:0000256" key="5">
    <source>
        <dbReference type="RuleBase" id="RU004478"/>
    </source>
</evidence>
<evidence type="ECO:0000256" key="6">
    <source>
        <dbReference type="SAM" id="MobiDB-lite"/>
    </source>
</evidence>
<dbReference type="GO" id="GO:0042803">
    <property type="term" value="F:protein homodimerization activity"/>
    <property type="evidence" value="ECO:0007669"/>
    <property type="project" value="InterPro"/>
</dbReference>
<dbReference type="Gene3D" id="3.90.20.20">
    <property type="match status" value="1"/>
</dbReference>
<dbReference type="GO" id="GO:0051087">
    <property type="term" value="F:protein-folding chaperone binding"/>
    <property type="evidence" value="ECO:0007669"/>
    <property type="project" value="InterPro"/>
</dbReference>
<gene>
    <name evidence="3 7" type="primary">grpE</name>
    <name evidence="7" type="ORF">COS61_02430</name>
</gene>
<dbReference type="PANTHER" id="PTHR21237:SF23">
    <property type="entry name" value="GRPE PROTEIN HOMOLOG, MITOCHONDRIAL"/>
    <property type="match status" value="1"/>
</dbReference>
<evidence type="ECO:0000313" key="7">
    <source>
        <dbReference type="EMBL" id="PIU98251.1"/>
    </source>
</evidence>
<keyword evidence="3 4" id="KW-0346">Stress response</keyword>
<comment type="subunit">
    <text evidence="3">Homodimer.</text>
</comment>
<dbReference type="Proteomes" id="UP000228949">
    <property type="component" value="Unassembled WGS sequence"/>
</dbReference>
<evidence type="ECO:0000256" key="1">
    <source>
        <dbReference type="ARBA" id="ARBA00009054"/>
    </source>
</evidence>
<accession>A0A2M7B555</accession>
<dbReference type="SUPFAM" id="SSF51064">
    <property type="entry name" value="Head domain of nucleotide exchange factor GrpE"/>
    <property type="match status" value="1"/>
</dbReference>
<evidence type="ECO:0000256" key="2">
    <source>
        <dbReference type="ARBA" id="ARBA00023186"/>
    </source>
</evidence>
<evidence type="ECO:0000313" key="8">
    <source>
        <dbReference type="Proteomes" id="UP000228949"/>
    </source>
</evidence>
<comment type="subcellular location">
    <subcellularLocation>
        <location evidence="3">Cytoplasm</location>
    </subcellularLocation>
</comment>
<proteinExistence type="inferred from homology"/>
<dbReference type="PANTHER" id="PTHR21237">
    <property type="entry name" value="GRPE PROTEIN"/>
    <property type="match status" value="1"/>
</dbReference>
<dbReference type="InterPro" id="IPR013805">
    <property type="entry name" value="GrpE_CC"/>
</dbReference>
<dbReference type="InterPro" id="IPR000740">
    <property type="entry name" value="GrpE"/>
</dbReference>
<name>A0A2M7B555_9BACT</name>
<comment type="function">
    <text evidence="3 4">Participates actively in the response to hyperosmotic and heat shock by preventing the aggregation of stress-denatured proteins, in association with DnaK and GrpE. It is the nucleotide exchange factor for DnaK and may function as a thermosensor. Unfolded proteins bind initially to DnaJ; upon interaction with the DnaJ-bound protein, DnaK hydrolyzes its bound ATP, resulting in the formation of a stable complex. GrpE releases ADP from DnaK; ATP binding to DnaK triggers the release of the substrate protein, thus completing the reaction cycle. Several rounds of ATP-dependent interactions between DnaJ, DnaK and GrpE are required for fully efficient folding.</text>
</comment>
<dbReference type="InterPro" id="IPR009012">
    <property type="entry name" value="GrpE_head"/>
</dbReference>
<dbReference type="HAMAP" id="MF_01151">
    <property type="entry name" value="GrpE"/>
    <property type="match status" value="1"/>
</dbReference>
<keyword evidence="2 3" id="KW-0143">Chaperone</keyword>
<dbReference type="GO" id="GO:0006457">
    <property type="term" value="P:protein folding"/>
    <property type="evidence" value="ECO:0007669"/>
    <property type="project" value="InterPro"/>
</dbReference>
<feature type="region of interest" description="Disordered" evidence="6">
    <location>
        <begin position="1"/>
        <end position="43"/>
    </location>
</feature>
<keyword evidence="3" id="KW-0963">Cytoplasm</keyword>